<feature type="compositionally biased region" description="Basic and acidic residues" evidence="4">
    <location>
        <begin position="1295"/>
        <end position="1307"/>
    </location>
</feature>
<feature type="compositionally biased region" description="Low complexity" evidence="4">
    <location>
        <begin position="1398"/>
        <end position="1419"/>
    </location>
</feature>
<feature type="region of interest" description="Disordered" evidence="4">
    <location>
        <begin position="867"/>
        <end position="892"/>
    </location>
</feature>
<evidence type="ECO:0000256" key="3">
    <source>
        <dbReference type="ARBA" id="ARBA00023054"/>
    </source>
</evidence>
<feature type="region of interest" description="Disordered" evidence="4">
    <location>
        <begin position="1141"/>
        <end position="1480"/>
    </location>
</feature>
<keyword evidence="2" id="KW-0597">Phosphoprotein</keyword>
<evidence type="ECO:0000256" key="1">
    <source>
        <dbReference type="ARBA" id="ARBA00009689"/>
    </source>
</evidence>
<keyword evidence="7" id="KW-1185">Reference proteome</keyword>
<proteinExistence type="inferred from homology"/>
<evidence type="ECO:0000313" key="6">
    <source>
        <dbReference type="EMBL" id="KAL3864297.1"/>
    </source>
</evidence>
<feature type="compositionally biased region" description="Polar residues" evidence="4">
    <location>
        <begin position="1500"/>
        <end position="1510"/>
    </location>
</feature>
<dbReference type="PANTHER" id="PTHR15109">
    <property type="entry name" value="AGAP004327-PA"/>
    <property type="match status" value="1"/>
</dbReference>
<dbReference type="Pfam" id="PF15914">
    <property type="entry name" value="FAM193_C"/>
    <property type="match status" value="1"/>
</dbReference>
<dbReference type="InterPro" id="IPR031802">
    <property type="entry name" value="FAM193_C"/>
</dbReference>
<evidence type="ECO:0000256" key="2">
    <source>
        <dbReference type="ARBA" id="ARBA00022553"/>
    </source>
</evidence>
<protein>
    <recommendedName>
        <fullName evidence="5">FAM193 C-terminal domain-containing protein</fullName>
    </recommendedName>
</protein>
<feature type="compositionally biased region" description="Polar residues" evidence="4">
    <location>
        <begin position="1420"/>
        <end position="1441"/>
    </location>
</feature>
<dbReference type="Proteomes" id="UP001634394">
    <property type="component" value="Unassembled WGS sequence"/>
</dbReference>
<dbReference type="PANTHER" id="PTHR15109:SF4">
    <property type="entry name" value="FAM193 C-TERMINAL DOMAIN-CONTAINING PROTEIN"/>
    <property type="match status" value="1"/>
</dbReference>
<evidence type="ECO:0000259" key="5">
    <source>
        <dbReference type="Pfam" id="PF15914"/>
    </source>
</evidence>
<feature type="compositionally biased region" description="Acidic residues" evidence="4">
    <location>
        <begin position="543"/>
        <end position="606"/>
    </location>
</feature>
<comment type="caution">
    <text evidence="6">The sequence shown here is derived from an EMBL/GenBank/DDBJ whole genome shotgun (WGS) entry which is preliminary data.</text>
</comment>
<reference evidence="6 7" key="1">
    <citation type="submission" date="2024-11" db="EMBL/GenBank/DDBJ databases">
        <title>Chromosome-level genome assembly of the freshwater bivalve Anodonta woodiana.</title>
        <authorList>
            <person name="Chen X."/>
        </authorList>
    </citation>
    <scope>NUCLEOTIDE SEQUENCE [LARGE SCALE GENOMIC DNA]</scope>
    <source>
        <strain evidence="6">MN2024</strain>
        <tissue evidence="6">Gills</tissue>
    </source>
</reference>
<feature type="region of interest" description="Disordered" evidence="4">
    <location>
        <begin position="1496"/>
        <end position="1560"/>
    </location>
</feature>
<feature type="compositionally biased region" description="Polar residues" evidence="4">
    <location>
        <begin position="32"/>
        <end position="43"/>
    </location>
</feature>
<keyword evidence="3" id="KW-0175">Coiled coil</keyword>
<evidence type="ECO:0000313" key="7">
    <source>
        <dbReference type="Proteomes" id="UP001634394"/>
    </source>
</evidence>
<feature type="domain" description="FAM193 C-terminal" evidence="5">
    <location>
        <begin position="1564"/>
        <end position="1620"/>
    </location>
</feature>
<organism evidence="6 7">
    <name type="scientific">Sinanodonta woodiana</name>
    <name type="common">Chinese pond mussel</name>
    <name type="synonym">Anodonta woodiana</name>
    <dbReference type="NCBI Taxonomy" id="1069815"/>
    <lineage>
        <taxon>Eukaryota</taxon>
        <taxon>Metazoa</taxon>
        <taxon>Spiralia</taxon>
        <taxon>Lophotrochozoa</taxon>
        <taxon>Mollusca</taxon>
        <taxon>Bivalvia</taxon>
        <taxon>Autobranchia</taxon>
        <taxon>Heteroconchia</taxon>
        <taxon>Palaeoheterodonta</taxon>
        <taxon>Unionida</taxon>
        <taxon>Unionoidea</taxon>
        <taxon>Unionidae</taxon>
        <taxon>Unioninae</taxon>
        <taxon>Sinanodonta</taxon>
    </lineage>
</organism>
<feature type="compositionally biased region" description="Polar residues" evidence="4">
    <location>
        <begin position="1256"/>
        <end position="1265"/>
    </location>
</feature>
<feature type="compositionally biased region" description="Polar residues" evidence="4">
    <location>
        <begin position="1359"/>
        <end position="1368"/>
    </location>
</feature>
<feature type="compositionally biased region" description="Basic and acidic residues" evidence="4">
    <location>
        <begin position="1167"/>
        <end position="1195"/>
    </location>
</feature>
<name>A0ABD3VS34_SINWO</name>
<feature type="region of interest" description="Disordered" evidence="4">
    <location>
        <begin position="1"/>
        <end position="43"/>
    </location>
</feature>
<sequence length="1625" mass="182577">MSAPDSKKSKRRKYKKAVTKASSTANSSNANLQGSIHSPTIDSETLKKLEKLMDAKDEVEMPMLSFPHGPNPYLDRNERERCLLCNCERQDPPEAAKIKAEFCDNKQPPADTNAFSQLPLWVCPSCRKAADQEIEKKSHIEQFYEPDLTLGDPGSLSFLQDISIKSGSEPTTPNGSLCTCEACTERRLIESDHERETQELQRCWTELRNIVRLLYCKREVDGSPEGDEAAKEHVHRLCCRDPHQLFLRLESQVREFVIEMKVKLLKQLNSGFKTPPQAKHFISLLLDEYGHLCRVARKMAGILGELQEHLKRFNVTWDLHNKHLFQSIAYTEPSIQNSLHLIIAQLRMGAASKESYNEDTYPNLLHRYLKFDDEMSVISVVWRDCQQLIEAYNEEQAALKLKQKMLREDWEFFKSQRKLLEQQVSKSPKASLSHSLEAQFTETMRMMLQGSKPTQDECHCPRCNRKRCPCDECTITHMITCGIINPEILESSSTNHNINFPHDPNRYRIDVSPPSMSSTTSSSGSVSPILVDPERLTLPYEKDSDEEEEEEEEDEYENVDDIPEEIEDSPSYDEDDDEDDDDDEEEDDDEDDDDDLDEDEEEEEKDMDQMDGHLSDNQLLEKVLLESGNLGSSSQPFIDGITQVLKPEATKLESCNCDHCSQVRLEQLMKVEENQCQCHVCLQQQGKTVSTSLPQHVPPVVPRPGELHLYPHIHGSTGLHGLTAGRNHIRPPLLQPQLYDLHLPIQQRPKPIIQSKVPMKLDFETPDGIHEHIYHAYGDWDNTYDPRLLSGSPRFSDSELLPPPPLSSPFGTSFLPEFSIPNSQVCTSVTNITSSLTTSTFTTASSLQSSYVTSRSMSAESAFSIAKEQSGTDTSGKCNSLTGSPSKSYMPPCTRPATLGGNNSTKPSEKVHSQHCKKHNLQVSSGKNTGHTNHNHNQLKVTPEFIQSKEGRQMVQQIASTLKPSINSHSCNHGNSRTANHLLTGVDAQSGNVCANSVSLPTSVNSVGTSTVYTEPDCDGHHDDNYDSIDDSCSEQSSSTSTSNQKEGKYCDCCYCEFFGHTNPPMAPTSKNYHEMREKLRLRLKKRNELKGDEFSHSCANLNNNNNNKNHQYIPPQSPHPHQQDPLDVKGLDELVKFINGAEEREDSNGLRPLSAKAAKRARQKQRKAEEKARLEAERLQQEQHKAAQEKESAKKLKRKSKLKQRETQSGCQWEESSPSSNSNKVIEPQRKKTGKHKDRITDTTAGNDQAAKANIDSNTASCATCDNKKIEGIPKANSRTTSQSQMSSNSTSSKTERVQPKGKEDYEPASSSQPNEPEHLDNRLVFSTKPNKNKVPKKVFEVQNSDIPNKPAEDAKQQAKSPSNPQIQFPDKEKKSGSPSEIGGQCQKSPPSPRTITQTPHSNHSSSSSQVPSQSTLSEANNNVKNQSNVSPRQNGSNHIESPAPSNKKRKKTGDEQQQPSPRDQNKVILNFSKNMQNTEKIHLQNGMRSTIKMEESQVRTQPLGQSRTVVPVSGPVENKRQEKGRSQQEDSSAAPDQGKGPGVKNKKNKKKNRGSEDVNFIDEVFMPKSESDIESGEMDEFERELEEFKRFCLDFTPATRQKLQVNVNIKDIFMKKKSGLGCS</sequence>
<dbReference type="InterPro" id="IPR029717">
    <property type="entry name" value="FAM193"/>
</dbReference>
<feature type="region of interest" description="Disordered" evidence="4">
    <location>
        <begin position="1096"/>
        <end position="1127"/>
    </location>
</feature>
<feature type="compositionally biased region" description="Basic residues" evidence="4">
    <location>
        <begin position="8"/>
        <end position="18"/>
    </location>
</feature>
<feature type="compositionally biased region" description="Polar residues" evidence="4">
    <location>
        <begin position="867"/>
        <end position="887"/>
    </location>
</feature>
<evidence type="ECO:0000256" key="4">
    <source>
        <dbReference type="SAM" id="MobiDB-lite"/>
    </source>
</evidence>
<feature type="compositionally biased region" description="Low complexity" evidence="4">
    <location>
        <begin position="1101"/>
        <end position="1121"/>
    </location>
</feature>
<feature type="compositionally biased region" description="Polar residues" evidence="4">
    <location>
        <begin position="1208"/>
        <end position="1225"/>
    </location>
</feature>
<feature type="compositionally biased region" description="Low complexity" evidence="4">
    <location>
        <begin position="1278"/>
        <end position="1294"/>
    </location>
</feature>
<feature type="compositionally biased region" description="Low complexity" evidence="4">
    <location>
        <begin position="511"/>
        <end position="528"/>
    </location>
</feature>
<comment type="similarity">
    <text evidence="1">Belongs to the FAM193 family.</text>
</comment>
<accession>A0ABD3VS34</accession>
<dbReference type="EMBL" id="JBJQND010000010">
    <property type="protein sequence ID" value="KAL3864297.1"/>
    <property type="molecule type" value="Genomic_DNA"/>
</dbReference>
<feature type="compositionally biased region" description="Basic and acidic residues" evidence="4">
    <location>
        <begin position="1519"/>
        <end position="1530"/>
    </location>
</feature>
<feature type="compositionally biased region" description="Low complexity" evidence="4">
    <location>
        <begin position="19"/>
        <end position="31"/>
    </location>
</feature>
<feature type="region of interest" description="Disordered" evidence="4">
    <location>
        <begin position="495"/>
        <end position="613"/>
    </location>
</feature>
<gene>
    <name evidence="6" type="ORF">ACJMK2_005990</name>
</gene>